<dbReference type="InterPro" id="IPR005227">
    <property type="entry name" value="YqgF"/>
</dbReference>
<dbReference type="Gene3D" id="3.30.420.140">
    <property type="entry name" value="YqgF/RNase H-like domain"/>
    <property type="match status" value="1"/>
</dbReference>
<dbReference type="GO" id="GO:0005737">
    <property type="term" value="C:cytoplasm"/>
    <property type="evidence" value="ECO:0007669"/>
    <property type="project" value="UniProtKB-SubCell"/>
</dbReference>
<comment type="similarity">
    <text evidence="1">Belongs to the YqgF HJR family.</text>
</comment>
<dbReference type="InterPro" id="IPR012337">
    <property type="entry name" value="RNaseH-like_sf"/>
</dbReference>
<dbReference type="CDD" id="cd16964">
    <property type="entry name" value="YqgF"/>
    <property type="match status" value="1"/>
</dbReference>
<dbReference type="GO" id="GO:0004518">
    <property type="term" value="F:nuclease activity"/>
    <property type="evidence" value="ECO:0007669"/>
    <property type="project" value="UniProtKB-KW"/>
</dbReference>
<comment type="function">
    <text evidence="1">Could be a nuclease involved in processing of the 5'-end of pre-16S rRNA.</text>
</comment>
<evidence type="ECO:0000256" key="1">
    <source>
        <dbReference type="HAMAP-Rule" id="MF_00651"/>
    </source>
</evidence>
<dbReference type="Proteomes" id="UP000230796">
    <property type="component" value="Unassembled WGS sequence"/>
</dbReference>
<accession>A0A2H0VL46</accession>
<dbReference type="AlphaFoldDB" id="A0A2H0VL46"/>
<keyword evidence="1" id="KW-0378">Hydrolase</keyword>
<keyword evidence="1" id="KW-0540">Nuclease</keyword>
<dbReference type="NCBIfam" id="TIGR00250">
    <property type="entry name" value="RNAse_H_YqgF"/>
    <property type="match status" value="1"/>
</dbReference>
<gene>
    <name evidence="2" type="ORF">COT87_01530</name>
</gene>
<dbReference type="Pfam" id="PF03652">
    <property type="entry name" value="RuvX"/>
    <property type="match status" value="1"/>
</dbReference>
<dbReference type="EC" id="3.1.-.-" evidence="1"/>
<dbReference type="SUPFAM" id="SSF53098">
    <property type="entry name" value="Ribonuclease H-like"/>
    <property type="match status" value="1"/>
</dbReference>
<comment type="subcellular location">
    <subcellularLocation>
        <location evidence="1">Cytoplasm</location>
    </subcellularLocation>
</comment>
<dbReference type="EMBL" id="PFAF01000029">
    <property type="protein sequence ID" value="PIR99050.1"/>
    <property type="molecule type" value="Genomic_DNA"/>
</dbReference>
<evidence type="ECO:0000313" key="2">
    <source>
        <dbReference type="EMBL" id="PIR99050.1"/>
    </source>
</evidence>
<protein>
    <recommendedName>
        <fullName evidence="1">Putative pre-16S rRNA nuclease</fullName>
        <ecNumber evidence="1">3.1.-.-</ecNumber>
    </recommendedName>
</protein>
<dbReference type="GO" id="GO:0016788">
    <property type="term" value="F:hydrolase activity, acting on ester bonds"/>
    <property type="evidence" value="ECO:0007669"/>
    <property type="project" value="UniProtKB-UniRule"/>
</dbReference>
<keyword evidence="1" id="KW-0963">Cytoplasm</keyword>
<comment type="caution">
    <text evidence="2">The sequence shown here is derived from an EMBL/GenBank/DDBJ whole genome shotgun (WGS) entry which is preliminary data.</text>
</comment>
<dbReference type="PANTHER" id="PTHR33317">
    <property type="entry name" value="POLYNUCLEOTIDYL TRANSFERASE, RIBONUCLEASE H-LIKE SUPERFAMILY PROTEIN"/>
    <property type="match status" value="1"/>
</dbReference>
<proteinExistence type="inferred from homology"/>
<keyword evidence="1" id="KW-0690">Ribosome biogenesis</keyword>
<evidence type="ECO:0000313" key="3">
    <source>
        <dbReference type="Proteomes" id="UP000230796"/>
    </source>
</evidence>
<dbReference type="InterPro" id="IPR037027">
    <property type="entry name" value="YqgF/RNaseH-like_dom_sf"/>
</dbReference>
<name>A0A2H0VL46_9BACT</name>
<sequence>MKKYLGIDFGLSHIGLATSEHTLATPLPSLVNDSTLISRLVSIVHQEGITHIVCGLPEGQLASKITIFAKELHLATGIPVICHPETLSTQEAIALLRESGASRAKLKDDHSYAACLILEDYLELTASSRA</sequence>
<reference evidence="3" key="1">
    <citation type="submission" date="2017-09" db="EMBL/GenBank/DDBJ databases">
        <title>Depth-based differentiation of microbial function through sediment-hosted aquifers and enrichment of novel symbionts in the deep terrestrial subsurface.</title>
        <authorList>
            <person name="Probst A.J."/>
            <person name="Ladd B."/>
            <person name="Jarett J.K."/>
            <person name="Geller-Mcgrath D.E."/>
            <person name="Sieber C.M.K."/>
            <person name="Emerson J.B."/>
            <person name="Anantharaman K."/>
            <person name="Thomas B.C."/>
            <person name="Malmstrom R."/>
            <person name="Stieglmeier M."/>
            <person name="Klingl A."/>
            <person name="Woyke T."/>
            <person name="Ryan C.M."/>
            <person name="Banfield J.F."/>
        </authorList>
    </citation>
    <scope>NUCLEOTIDE SEQUENCE [LARGE SCALE GENOMIC DNA]</scope>
</reference>
<organism evidence="2 3">
    <name type="scientific">Candidatus Collierbacteria bacterium CG10_big_fil_rev_8_21_14_0_10_44_9</name>
    <dbReference type="NCBI Taxonomy" id="1974535"/>
    <lineage>
        <taxon>Bacteria</taxon>
        <taxon>Candidatus Collieribacteriota</taxon>
    </lineage>
</organism>
<dbReference type="PANTHER" id="PTHR33317:SF4">
    <property type="entry name" value="POLYNUCLEOTIDYL TRANSFERASE, RIBONUCLEASE H-LIKE SUPERFAMILY PROTEIN"/>
    <property type="match status" value="1"/>
</dbReference>
<dbReference type="GO" id="GO:0000967">
    <property type="term" value="P:rRNA 5'-end processing"/>
    <property type="evidence" value="ECO:0007669"/>
    <property type="project" value="UniProtKB-UniRule"/>
</dbReference>
<dbReference type="HAMAP" id="MF_00651">
    <property type="entry name" value="Nuclease_YqgF"/>
    <property type="match status" value="1"/>
</dbReference>